<gene>
    <name evidence="2" type="ORF">TVAG_056730</name>
</gene>
<dbReference type="GO" id="GO:0016579">
    <property type="term" value="P:protein deubiquitination"/>
    <property type="evidence" value="ECO:0007669"/>
    <property type="project" value="InterPro"/>
</dbReference>
<name>A2ECN2_TRIV3</name>
<sequence>MQDYDPDTLCAVLTISLDEGTGYAAQLNKLSSFLEQAKMKGLPEPYQDLTEILVYESFPPILTKVLQLESVTTTDEMAILAFIKTAIGIIMWSFTIKKKYTLLKYLSQIFDPSMPIYIYNGRKQNLPYSSYMTDFANNAKQKYIHVMLFSAMGKDLSIDELVSVFDVIRRLCMLLGTNAIFNKIDNQVQSINQAITNILSEQNDRNLHHKQIIQIYEYIFECVNHPLIVDCACNVVNRFITSDIVEVKMSGFRLSQIIFTKAITGITPLTGSQTNLLAAVSKNANSIEQFEVIKPIFINFAKHNHLSPVLIKSLYESVKSQHASILNKCEIIFADIALNLQNPDIILEFQDLSPNILGRLLEGHQYARVVSIMLWSNIRDNSEVFETLTKTASRADLGDLIPKAVELSSEKNFTEKSVTLIDKILSNTKTVFNPSTLVDQVIEHENLESMIMTLVSIMSRSKSHFSAGQLSKIFEKLTKESQTKFFKQILPDIGLSLVDQDSIDPLLRIINQTEDIEILRHCYINLQYSNANPILITTVFNAAYEKIWQNCLKNDEQSMKLLLEVKEPHNLPSKVMEITNKAISVLQTKSDTALKLLSDCLNLCNEYISPLSLNYKPHKVSFDNELITIKVTYQIKNFTINCLKNESVRTIKPLAAKSLDVDEQSIVIYHNKSVVKDGFVRDLTPPEIEIRIKNEYDKGVHFTLKNHPITILKDHVNELFQFLSEENLSLQCFNVLQQLPTPTNYKIDNLKYSEPYRYLYQLQYIYCEKEKNQALIPGVKEIFENNFELLLPESKLISLFLISEPSEKMIGSLLKLVQLPNDEYFVKLSDMLIKLVENLQVDLEENDLKVLLFDERRNFVEKLLKTKLIKNQNFSKIWTIFNSLQNYAEHVYIFTEISVPLEMAGQLEQILRNCDIKNSEVLTVLADLCDRWNEFPISIYSERIMNDYILCKNKNVNVNFAPFQFILSMMKRSEEFKQNTINSIFQTLPMNSPWGYTPSNEMKSIATNRCGLNNLGATCYINSLIQILFSIEPFRNFIISTKFDDEGLNYLHILFTKLMYSDSHYVDMKEFTSRWKDYDGQPVNVRQQQDCHDFLLQLFSKLENYPIMSLFTGLTIEHFIGLTNDFHSERSESFPSLSIPIKDITNIDDSLKLFCTPETIEDYRDEKYPEKFNIQRYTTIEKLPPILIIQLKRFDYSVETGMRTKIDSIFEVPDEFEINGKKLSLIGTVVHQGDAEVGHYISYLKGEKWMNFNDQSTKFVFLEEAKSANSGVGEYGTSAYLLFYKNNDYKEDFGMEIKVDEEIINQIKIENDRLIIDKVYYSKQFVDFICHLVDYKECNQIVINYFMKVLSHSDDNESFAKLSQKILEKFDENHLFNDSLEVIQNELAIIKYILVYSTNKEIRNIFTQFMKQIFTRMGSENDLMITIFTFIYEWEMEILQNWRNSFDIFSVLEVFTEISRENCQFLLSIDADQFLIKFVTEEVPTFVNNKQNQCSAERFKRLSDFSHLINTLVNLKVPKAYLTKDFMKWVISSEKIGDAIINMIVKLKIDNVEKFIDIGVNSISEELVIDLIAKTDFMCPRAWLESGPLCSPESYSRMARCLSTVDDLSSFTLKNYELMGALLFAKNQIVVQEAINSIKVNRRKNKQNKQFFGPFFREINYIPIYSRNFYKTNQLSAAGSFDNFNGFQLLRYLTDEINSEENSEIEITQQDVEIVVSNLEKVVKVGGKFDAHTVCMVELATSMCMTNNSKIEKNEIERVIEFSRKAFDVIDIKCSHRDYAINSYLKLLEMCIQKTRISVDQLMPENNSNLLVELIFRQKYNKSFIDFCKECTKRYANSTRLYKIVCNGLFKEKVTTNQLYEILTMFKKDVVTANSMYLLGKTESIKYLIEGITKLDPNVDYFDESLLFVENMMYNATHQVYDIMLKNNKIVESFFRMASSQDMKKGKSHIVKILSFIIEFGGENIDKLFMSDQVIGSELDERSRDEWVSSLLLLICKLWIDKKPPNSLLVFLGREMSTHFRQTNDILNMRATLNSLVQIKQNINPMFLDVFFDVLHTEKVIHLPWRLKCRGDETFEGLFAITMTIVMKFKDRELLDNLSKAAEISASNSPFHAKLKQEISKL</sequence>
<dbReference type="InterPro" id="IPR028889">
    <property type="entry name" value="USP"/>
</dbReference>
<keyword evidence="2" id="KW-0378">Hydrolase</keyword>
<evidence type="ECO:0000259" key="1">
    <source>
        <dbReference type="PROSITE" id="PS50235"/>
    </source>
</evidence>
<dbReference type="PANTHER" id="PTHR24006">
    <property type="entry name" value="UBIQUITIN CARBOXYL-TERMINAL HYDROLASE"/>
    <property type="match status" value="1"/>
</dbReference>
<dbReference type="Pfam" id="PF00443">
    <property type="entry name" value="UCH"/>
    <property type="match status" value="1"/>
</dbReference>
<accession>A2ECN2</accession>
<dbReference type="PROSITE" id="PS00972">
    <property type="entry name" value="USP_1"/>
    <property type="match status" value="1"/>
</dbReference>
<dbReference type="PANTHER" id="PTHR24006:SF664">
    <property type="entry name" value="UBIQUITIN CARBOXYL-TERMINAL HYDROLASE"/>
    <property type="match status" value="1"/>
</dbReference>
<dbReference type="Gene3D" id="3.90.70.10">
    <property type="entry name" value="Cysteine proteinases"/>
    <property type="match status" value="1"/>
</dbReference>
<dbReference type="eggNOG" id="KOG1863">
    <property type="taxonomic scope" value="Eukaryota"/>
</dbReference>
<reference evidence="2" key="2">
    <citation type="journal article" date="2007" name="Science">
        <title>Draft genome sequence of the sexually transmitted pathogen Trichomonas vaginalis.</title>
        <authorList>
            <person name="Carlton J.M."/>
            <person name="Hirt R.P."/>
            <person name="Silva J.C."/>
            <person name="Delcher A.L."/>
            <person name="Schatz M."/>
            <person name="Zhao Q."/>
            <person name="Wortman J.R."/>
            <person name="Bidwell S.L."/>
            <person name="Alsmark U.C.M."/>
            <person name="Besteiro S."/>
            <person name="Sicheritz-Ponten T."/>
            <person name="Noel C.J."/>
            <person name="Dacks J.B."/>
            <person name="Foster P.G."/>
            <person name="Simillion C."/>
            <person name="Van de Peer Y."/>
            <person name="Miranda-Saavedra D."/>
            <person name="Barton G.J."/>
            <person name="Westrop G.D."/>
            <person name="Mueller S."/>
            <person name="Dessi D."/>
            <person name="Fiori P.L."/>
            <person name="Ren Q."/>
            <person name="Paulsen I."/>
            <person name="Zhang H."/>
            <person name="Bastida-Corcuera F.D."/>
            <person name="Simoes-Barbosa A."/>
            <person name="Brown M.T."/>
            <person name="Hayes R.D."/>
            <person name="Mukherjee M."/>
            <person name="Okumura C.Y."/>
            <person name="Schneider R."/>
            <person name="Smith A.J."/>
            <person name="Vanacova S."/>
            <person name="Villalvazo M."/>
            <person name="Haas B.J."/>
            <person name="Pertea M."/>
            <person name="Feldblyum T.V."/>
            <person name="Utterback T.R."/>
            <person name="Shu C.L."/>
            <person name="Osoegawa K."/>
            <person name="de Jong P.J."/>
            <person name="Hrdy I."/>
            <person name="Horvathova L."/>
            <person name="Zubacova Z."/>
            <person name="Dolezal P."/>
            <person name="Malik S.B."/>
            <person name="Logsdon J.M. Jr."/>
            <person name="Henze K."/>
            <person name="Gupta A."/>
            <person name="Wang C.C."/>
            <person name="Dunne R.L."/>
            <person name="Upcroft J.A."/>
            <person name="Upcroft P."/>
            <person name="White O."/>
            <person name="Salzberg S.L."/>
            <person name="Tang P."/>
            <person name="Chiu C.-H."/>
            <person name="Lee Y.-S."/>
            <person name="Embley T.M."/>
            <person name="Coombs G.H."/>
            <person name="Mottram J.C."/>
            <person name="Tachezy J."/>
            <person name="Fraser-Liggett C.M."/>
            <person name="Johnson P.J."/>
        </authorList>
    </citation>
    <scope>NUCLEOTIDE SEQUENCE [LARGE SCALE GENOMIC DNA]</scope>
    <source>
        <strain evidence="2">G3</strain>
    </source>
</reference>
<keyword evidence="3" id="KW-1185">Reference proteome</keyword>
<dbReference type="InterPro" id="IPR050164">
    <property type="entry name" value="Peptidase_C19"/>
</dbReference>
<dbReference type="OrthoDB" id="289038at2759"/>
<dbReference type="GO" id="GO:0005634">
    <property type="term" value="C:nucleus"/>
    <property type="evidence" value="ECO:0000318"/>
    <property type="project" value="GO_Central"/>
</dbReference>
<feature type="domain" description="USP" evidence="1">
    <location>
        <begin position="1010"/>
        <end position="1287"/>
    </location>
</feature>
<dbReference type="PROSITE" id="PS50235">
    <property type="entry name" value="USP_3"/>
    <property type="match status" value="1"/>
</dbReference>
<evidence type="ECO:0000313" key="3">
    <source>
        <dbReference type="Proteomes" id="UP000001542"/>
    </source>
</evidence>
<evidence type="ECO:0000313" key="2">
    <source>
        <dbReference type="EMBL" id="EAY09629.1"/>
    </source>
</evidence>
<protein>
    <submittedName>
        <fullName evidence="2">Clan CA, family C19, ubiquitin hydrolase-like cysteine peptidase</fullName>
    </submittedName>
</protein>
<dbReference type="RefSeq" id="XP_001321852.1">
    <property type="nucleotide sequence ID" value="XM_001321817.1"/>
</dbReference>
<dbReference type="SMR" id="A2ECN2"/>
<dbReference type="InterPro" id="IPR018200">
    <property type="entry name" value="USP_CS"/>
</dbReference>
<dbReference type="InterPro" id="IPR038765">
    <property type="entry name" value="Papain-like_cys_pep_sf"/>
</dbReference>
<dbReference type="EMBL" id="DS113354">
    <property type="protein sequence ID" value="EAY09629.1"/>
    <property type="molecule type" value="Genomic_DNA"/>
</dbReference>
<dbReference type="InterPro" id="IPR001394">
    <property type="entry name" value="Peptidase_C19_UCH"/>
</dbReference>
<dbReference type="GO" id="GO:0031647">
    <property type="term" value="P:regulation of protein stability"/>
    <property type="evidence" value="ECO:0000318"/>
    <property type="project" value="GO_Central"/>
</dbReference>
<proteinExistence type="predicted"/>
<dbReference type="VEuPathDB" id="TrichDB:TVAG_056730"/>
<organism evidence="2 3">
    <name type="scientific">Trichomonas vaginalis (strain ATCC PRA-98 / G3)</name>
    <dbReference type="NCBI Taxonomy" id="412133"/>
    <lineage>
        <taxon>Eukaryota</taxon>
        <taxon>Metamonada</taxon>
        <taxon>Parabasalia</taxon>
        <taxon>Trichomonadida</taxon>
        <taxon>Trichomonadidae</taxon>
        <taxon>Trichomonas</taxon>
    </lineage>
</organism>
<dbReference type="GO" id="GO:0004843">
    <property type="term" value="F:cysteine-type deubiquitinase activity"/>
    <property type="evidence" value="ECO:0000318"/>
    <property type="project" value="GO_Central"/>
</dbReference>
<reference evidence="2" key="1">
    <citation type="submission" date="2006-10" db="EMBL/GenBank/DDBJ databases">
        <authorList>
            <person name="Amadeo P."/>
            <person name="Zhao Q."/>
            <person name="Wortman J."/>
            <person name="Fraser-Liggett C."/>
            <person name="Carlton J."/>
        </authorList>
    </citation>
    <scope>NUCLEOTIDE SEQUENCE</scope>
    <source>
        <strain evidence="2">G3</strain>
    </source>
</reference>
<dbReference type="Proteomes" id="UP000001542">
    <property type="component" value="Unassembled WGS sequence"/>
</dbReference>
<dbReference type="GO" id="GO:0005829">
    <property type="term" value="C:cytosol"/>
    <property type="evidence" value="ECO:0000318"/>
    <property type="project" value="GO_Central"/>
</dbReference>
<dbReference type="InParanoid" id="A2ECN2"/>
<dbReference type="SUPFAM" id="SSF54001">
    <property type="entry name" value="Cysteine proteinases"/>
    <property type="match status" value="1"/>
</dbReference>
<dbReference type="VEuPathDB" id="TrichDB:TVAGG3_0882230"/>
<dbReference type="KEGG" id="tva:4767552"/>
<dbReference type="FunFam" id="3.90.70.10:FF:000090">
    <property type="entry name" value="Clan CA, family C19, ubiquitin hydrolase-like cysteine peptidase"/>
    <property type="match status" value="1"/>
</dbReference>